<dbReference type="SUPFAM" id="SSF47413">
    <property type="entry name" value="lambda repressor-like DNA-binding domains"/>
    <property type="match status" value="1"/>
</dbReference>
<name>A0A7W4P435_9PROT</name>
<dbReference type="InterPro" id="IPR050807">
    <property type="entry name" value="TransReg_Diox_bact_type"/>
</dbReference>
<dbReference type="AlphaFoldDB" id="A0A7W4P435"/>
<dbReference type="PANTHER" id="PTHR46797:SF1">
    <property type="entry name" value="METHYLPHOSPHONATE SYNTHASE"/>
    <property type="match status" value="1"/>
</dbReference>
<accession>A0A7W4P435</accession>
<dbReference type="GO" id="GO:0005829">
    <property type="term" value="C:cytosol"/>
    <property type="evidence" value="ECO:0007669"/>
    <property type="project" value="TreeGrafter"/>
</dbReference>
<protein>
    <submittedName>
        <fullName evidence="4">Helix-turn-helix transcriptional regulator</fullName>
    </submittedName>
</protein>
<dbReference type="EMBL" id="JABEQH010000016">
    <property type="protein sequence ID" value="MBB2176697.1"/>
    <property type="molecule type" value="Genomic_DNA"/>
</dbReference>
<dbReference type="SMART" id="SM00530">
    <property type="entry name" value="HTH_XRE"/>
    <property type="match status" value="1"/>
</dbReference>
<dbReference type="PROSITE" id="PS50943">
    <property type="entry name" value="HTH_CROC1"/>
    <property type="match status" value="1"/>
</dbReference>
<proteinExistence type="predicted"/>
<evidence type="ECO:0000259" key="3">
    <source>
        <dbReference type="PROSITE" id="PS50943"/>
    </source>
</evidence>
<dbReference type="InterPro" id="IPR001387">
    <property type="entry name" value="Cro/C1-type_HTH"/>
</dbReference>
<feature type="domain" description="HTH cro/C1-type" evidence="3">
    <location>
        <begin position="40"/>
        <end position="94"/>
    </location>
</feature>
<dbReference type="GO" id="GO:0003700">
    <property type="term" value="F:DNA-binding transcription factor activity"/>
    <property type="evidence" value="ECO:0007669"/>
    <property type="project" value="TreeGrafter"/>
</dbReference>
<dbReference type="InterPro" id="IPR010982">
    <property type="entry name" value="Lambda_DNA-bd_dom_sf"/>
</dbReference>
<feature type="region of interest" description="Disordered" evidence="2">
    <location>
        <begin position="1"/>
        <end position="29"/>
    </location>
</feature>
<dbReference type="Pfam" id="PF01381">
    <property type="entry name" value="HTH_3"/>
    <property type="match status" value="1"/>
</dbReference>
<keyword evidence="1" id="KW-0238">DNA-binding</keyword>
<comment type="caution">
    <text evidence="4">The sequence shown here is derived from an EMBL/GenBank/DDBJ whole genome shotgun (WGS) entry which is preliminary data.</text>
</comment>
<sequence length="99" mass="11603">MNKTAEPFFRERAPRKPRRPSSELRTREGEDPRVVLGRIIHRERIRLGISQEELADRVELDRTYISGMERGLRNPTFMVLLRLAQILQINPAVLVQIDL</sequence>
<keyword evidence="5" id="KW-1185">Reference proteome</keyword>
<evidence type="ECO:0000256" key="1">
    <source>
        <dbReference type="ARBA" id="ARBA00023125"/>
    </source>
</evidence>
<dbReference type="RefSeq" id="WP_182944042.1">
    <property type="nucleotide sequence ID" value="NZ_JABEQH010000016.1"/>
</dbReference>
<dbReference type="Proteomes" id="UP000561066">
    <property type="component" value="Unassembled WGS sequence"/>
</dbReference>
<evidence type="ECO:0000256" key="2">
    <source>
        <dbReference type="SAM" id="MobiDB-lite"/>
    </source>
</evidence>
<dbReference type="Gene3D" id="1.10.260.40">
    <property type="entry name" value="lambda repressor-like DNA-binding domains"/>
    <property type="match status" value="1"/>
</dbReference>
<dbReference type="CDD" id="cd00093">
    <property type="entry name" value="HTH_XRE"/>
    <property type="match status" value="1"/>
</dbReference>
<reference evidence="4 5" key="1">
    <citation type="submission" date="2020-04" db="EMBL/GenBank/DDBJ databases">
        <title>Description of novel Gluconacetobacter.</title>
        <authorList>
            <person name="Sombolestani A."/>
        </authorList>
    </citation>
    <scope>NUCLEOTIDE SEQUENCE [LARGE SCALE GENOMIC DNA]</scope>
    <source>
        <strain evidence="4 5">LMG 21312</strain>
    </source>
</reference>
<organism evidence="4 5">
    <name type="scientific">Gluconacetobacter johannae</name>
    <dbReference type="NCBI Taxonomy" id="112140"/>
    <lineage>
        <taxon>Bacteria</taxon>
        <taxon>Pseudomonadati</taxon>
        <taxon>Pseudomonadota</taxon>
        <taxon>Alphaproteobacteria</taxon>
        <taxon>Acetobacterales</taxon>
        <taxon>Acetobacteraceae</taxon>
        <taxon>Gluconacetobacter</taxon>
    </lineage>
</organism>
<dbReference type="GO" id="GO:0003677">
    <property type="term" value="F:DNA binding"/>
    <property type="evidence" value="ECO:0007669"/>
    <property type="project" value="UniProtKB-KW"/>
</dbReference>
<feature type="compositionally biased region" description="Basic and acidic residues" evidence="2">
    <location>
        <begin position="8"/>
        <end position="29"/>
    </location>
</feature>
<evidence type="ECO:0000313" key="5">
    <source>
        <dbReference type="Proteomes" id="UP000561066"/>
    </source>
</evidence>
<evidence type="ECO:0000313" key="4">
    <source>
        <dbReference type="EMBL" id="MBB2176697.1"/>
    </source>
</evidence>
<gene>
    <name evidence="4" type="ORF">HLH21_12305</name>
</gene>
<dbReference type="PANTHER" id="PTHR46797">
    <property type="entry name" value="HTH-TYPE TRANSCRIPTIONAL REGULATOR"/>
    <property type="match status" value="1"/>
</dbReference>